<feature type="binding site" evidence="12">
    <location>
        <position position="34"/>
    </location>
    <ligand>
        <name>GTP</name>
        <dbReference type="ChEBI" id="CHEBI:37565"/>
    </ligand>
</feature>
<dbReference type="Gene3D" id="3.20.20.70">
    <property type="entry name" value="Aldolase class I"/>
    <property type="match status" value="1"/>
</dbReference>
<dbReference type="GO" id="GO:0005525">
    <property type="term" value="F:GTP binding"/>
    <property type="evidence" value="ECO:0007669"/>
    <property type="project" value="UniProtKB-UniRule"/>
</dbReference>
<feature type="binding site" evidence="12">
    <location>
        <position position="177"/>
    </location>
    <ligand>
        <name>GTP</name>
        <dbReference type="ChEBI" id="CHEBI:37565"/>
    </ligand>
</feature>
<dbReference type="InterPro" id="IPR013483">
    <property type="entry name" value="MoaA"/>
</dbReference>
<evidence type="ECO:0000256" key="1">
    <source>
        <dbReference type="ARBA" id="ARBA00012167"/>
    </source>
</evidence>
<evidence type="ECO:0000313" key="14">
    <source>
        <dbReference type="EMBL" id="OMH24783.1"/>
    </source>
</evidence>
<feature type="binding site" evidence="12">
    <location>
        <begin position="285"/>
        <end position="287"/>
    </location>
    <ligand>
        <name>GTP</name>
        <dbReference type="ChEBI" id="CHEBI:37565"/>
    </ligand>
</feature>
<dbReference type="InterPro" id="IPR010505">
    <property type="entry name" value="MoaA_twitch"/>
</dbReference>
<evidence type="ECO:0000313" key="15">
    <source>
        <dbReference type="Proteomes" id="UP000187085"/>
    </source>
</evidence>
<keyword evidence="3 12" id="KW-0949">S-adenosyl-L-methionine</keyword>
<evidence type="ECO:0000256" key="3">
    <source>
        <dbReference type="ARBA" id="ARBA00022691"/>
    </source>
</evidence>
<evidence type="ECO:0000256" key="6">
    <source>
        <dbReference type="ARBA" id="ARBA00023004"/>
    </source>
</evidence>
<dbReference type="SFLD" id="SFLDS00029">
    <property type="entry name" value="Radical_SAM"/>
    <property type="match status" value="1"/>
</dbReference>
<dbReference type="Proteomes" id="UP000187085">
    <property type="component" value="Unassembled WGS sequence"/>
</dbReference>
<dbReference type="SFLD" id="SFLDG01386">
    <property type="entry name" value="main_SPASM_domain-containing"/>
    <property type="match status" value="1"/>
</dbReference>
<accession>A0A1R1LB68</accession>
<dbReference type="STRING" id="554083.BKD30_07140"/>
<dbReference type="InterPro" id="IPR058240">
    <property type="entry name" value="rSAM_sf"/>
</dbReference>
<evidence type="ECO:0000256" key="9">
    <source>
        <dbReference type="ARBA" id="ARBA00023150"/>
    </source>
</evidence>
<dbReference type="OrthoDB" id="9763993at2"/>
<feature type="binding site" evidence="12">
    <location>
        <position position="85"/>
    </location>
    <ligand>
        <name>GTP</name>
        <dbReference type="ChEBI" id="CHEBI:37565"/>
    </ligand>
</feature>
<comment type="similarity">
    <text evidence="12">Belongs to the radical SAM superfamily. MoaA family.</text>
</comment>
<keyword evidence="2 12" id="KW-0004">4Fe-4S</keyword>
<dbReference type="GO" id="GO:0006777">
    <property type="term" value="P:Mo-molybdopterin cofactor biosynthetic process"/>
    <property type="evidence" value="ECO:0007669"/>
    <property type="project" value="UniProtKB-UniRule"/>
</dbReference>
<dbReference type="SMART" id="SM00729">
    <property type="entry name" value="Elp3"/>
    <property type="match status" value="1"/>
</dbReference>
<feature type="binding site" evidence="12">
    <location>
        <position position="45"/>
    </location>
    <ligand>
        <name>[4Fe-4S] cluster</name>
        <dbReference type="ChEBI" id="CHEBI:49883"/>
        <label>1</label>
        <note>4Fe-4S-S-AdoMet</note>
    </ligand>
</feature>
<evidence type="ECO:0000256" key="12">
    <source>
        <dbReference type="HAMAP-Rule" id="MF_01225"/>
    </source>
</evidence>
<dbReference type="PANTHER" id="PTHR22960">
    <property type="entry name" value="MOLYBDOPTERIN COFACTOR SYNTHESIS PROTEIN A"/>
    <property type="match status" value="1"/>
</dbReference>
<dbReference type="SFLD" id="SFLDG01067">
    <property type="entry name" value="SPASM/twitch_domain_containing"/>
    <property type="match status" value="1"/>
</dbReference>
<dbReference type="PROSITE" id="PS51918">
    <property type="entry name" value="RADICAL_SAM"/>
    <property type="match status" value="1"/>
</dbReference>
<evidence type="ECO:0000256" key="5">
    <source>
        <dbReference type="ARBA" id="ARBA00022741"/>
    </source>
</evidence>
<evidence type="ECO:0000256" key="10">
    <source>
        <dbReference type="ARBA" id="ARBA00023239"/>
    </source>
</evidence>
<keyword evidence="9 12" id="KW-0501">Molybdenum cofactor biosynthesis</keyword>
<feature type="binding site" evidence="12">
    <location>
        <position position="89"/>
    </location>
    <ligand>
        <name>S-adenosyl-L-methionine</name>
        <dbReference type="ChEBI" id="CHEBI:59789"/>
    </ligand>
</feature>
<evidence type="ECO:0000256" key="11">
    <source>
        <dbReference type="ARBA" id="ARBA00048697"/>
    </source>
</evidence>
<dbReference type="UniPathway" id="UPA00344"/>
<evidence type="ECO:0000256" key="4">
    <source>
        <dbReference type="ARBA" id="ARBA00022723"/>
    </source>
</evidence>
<evidence type="ECO:0000256" key="7">
    <source>
        <dbReference type="ARBA" id="ARBA00023014"/>
    </source>
</evidence>
<feature type="binding site" evidence="12">
    <location>
        <position position="140"/>
    </location>
    <ligand>
        <name>S-adenosyl-L-methionine</name>
        <dbReference type="ChEBI" id="CHEBI:59789"/>
    </ligand>
</feature>
<feature type="binding site" evidence="12">
    <location>
        <position position="297"/>
    </location>
    <ligand>
        <name>[4Fe-4S] cluster</name>
        <dbReference type="ChEBI" id="CHEBI:49883"/>
        <label>2</label>
        <note>4Fe-4S-substrate</note>
    </ligand>
</feature>
<proteinExistence type="inferred from homology"/>
<dbReference type="PROSITE" id="PS01305">
    <property type="entry name" value="MOAA_NIFB_PQQE"/>
    <property type="match status" value="1"/>
</dbReference>
<reference evidence="14 15" key="1">
    <citation type="submission" date="2016-12" db="EMBL/GenBank/DDBJ databases">
        <title>Draft genome of Tersicoccus phoenicis 1P05MA.</title>
        <authorList>
            <person name="Nakajima Y."/>
            <person name="Yoshizawa S."/>
            <person name="Nakamura K."/>
            <person name="Ogura Y."/>
            <person name="Hayashi T."/>
            <person name="Kogure K."/>
        </authorList>
    </citation>
    <scope>NUCLEOTIDE SEQUENCE [LARGE SCALE GENOMIC DNA]</scope>
    <source>
        <strain evidence="14 15">1p05MA</strain>
    </source>
</reference>
<dbReference type="GO" id="GO:0061799">
    <property type="term" value="F:cyclic pyranopterin monophosphate synthase activity"/>
    <property type="evidence" value="ECO:0007669"/>
    <property type="project" value="TreeGrafter"/>
</dbReference>
<dbReference type="EC" id="4.1.99.22" evidence="1 12"/>
<keyword evidence="5 12" id="KW-0547">Nucleotide-binding</keyword>
<evidence type="ECO:0000256" key="8">
    <source>
        <dbReference type="ARBA" id="ARBA00023134"/>
    </source>
</evidence>
<dbReference type="InterPro" id="IPR040064">
    <property type="entry name" value="MoaA-like"/>
</dbReference>
<feature type="binding site" evidence="12">
    <location>
        <position position="283"/>
    </location>
    <ligand>
        <name>[4Fe-4S] cluster</name>
        <dbReference type="ChEBI" id="CHEBI:49883"/>
        <label>2</label>
        <note>4Fe-4S-substrate</note>
    </ligand>
</feature>
<feature type="binding site" evidence="12">
    <location>
        <position position="211"/>
    </location>
    <ligand>
        <name>S-adenosyl-L-methionine</name>
        <dbReference type="ChEBI" id="CHEBI:59789"/>
    </ligand>
</feature>
<comment type="cofactor">
    <cofactor evidence="12">
        <name>[4Fe-4S] cluster</name>
        <dbReference type="ChEBI" id="CHEBI:49883"/>
    </cofactor>
    <text evidence="12">Binds 2 [4Fe-4S] clusters. Binds 1 [4Fe-4S] cluster coordinated with 3 cysteines and an exchangeable S-adenosyl-L-methionine and 1 [4Fe-4S] cluster coordinated with 3 cysteines and the GTP-derived substrate.</text>
</comment>
<dbReference type="InterPro" id="IPR006638">
    <property type="entry name" value="Elp3/MiaA/NifB-like_rSAM"/>
</dbReference>
<feature type="binding site" evidence="12">
    <location>
        <position position="280"/>
    </location>
    <ligand>
        <name>[4Fe-4S] cluster</name>
        <dbReference type="ChEBI" id="CHEBI:49883"/>
        <label>2</label>
        <note>4Fe-4S-substrate</note>
    </ligand>
</feature>
<feature type="binding site" evidence="12">
    <location>
        <position position="116"/>
    </location>
    <ligand>
        <name>GTP</name>
        <dbReference type="ChEBI" id="CHEBI:37565"/>
    </ligand>
</feature>
<comment type="subunit">
    <text evidence="12">Monomer and homodimer.</text>
</comment>
<keyword evidence="15" id="KW-1185">Reference proteome</keyword>
<dbReference type="GO" id="GO:0046872">
    <property type="term" value="F:metal ion binding"/>
    <property type="evidence" value="ECO:0007669"/>
    <property type="project" value="UniProtKB-KW"/>
</dbReference>
<dbReference type="CDD" id="cd21117">
    <property type="entry name" value="Twitch_MoaA"/>
    <property type="match status" value="1"/>
</dbReference>
<name>A0A1R1LB68_9MICC</name>
<dbReference type="CDD" id="cd01335">
    <property type="entry name" value="Radical_SAM"/>
    <property type="match status" value="1"/>
</dbReference>
<dbReference type="Pfam" id="PF06463">
    <property type="entry name" value="Mob_synth_C"/>
    <property type="match status" value="1"/>
</dbReference>
<comment type="caution">
    <text evidence="14">The sequence shown here is derived from an EMBL/GenBank/DDBJ whole genome shotgun (WGS) entry which is preliminary data.</text>
</comment>
<keyword evidence="6 12" id="KW-0408">Iron</keyword>
<feature type="domain" description="Radical SAM core" evidence="13">
    <location>
        <begin position="25"/>
        <end position="251"/>
    </location>
</feature>
<dbReference type="Pfam" id="PF04055">
    <property type="entry name" value="Radical_SAM"/>
    <property type="match status" value="1"/>
</dbReference>
<sequence>MAVSLGIPRVLPTAGVTDHGGLADRYGRVATDLRLSLTDKCNLRCTYCMPAAGMDWLPARQLLTAAEITRLVGIAVDRLGVVELRLTGGEPLIRPDLEDIIGGVRGRHPDLPISVTTNGVGLDRRARTLREAGLTRINISLDTLCPETFAALSRRNLLERTLAGIAAAEAAGLAPIKINAVLMRGVNEGQASELTAWCLARGYELRFIEQMPLDADHGWRRDTMITAAQIRERLEGDFDLTPHPAERDGAPAERYRAVSRSDPSLRGTLGIIASVTEPFCADCKRTRLTADGKVRSCLFSHEEVDLLHLLRGEADDEAIAQRWRQAMWVKPLAHGTDSPATEGLAATGYVQPDRSMSAIGG</sequence>
<dbReference type="EMBL" id="MRDE01000046">
    <property type="protein sequence ID" value="OMH24783.1"/>
    <property type="molecule type" value="Genomic_DNA"/>
</dbReference>
<comment type="pathway">
    <text evidence="12">Cofactor biosynthesis; molybdopterin biosynthesis.</text>
</comment>
<feature type="binding site" evidence="12">
    <location>
        <position position="48"/>
    </location>
    <ligand>
        <name>[4Fe-4S] cluster</name>
        <dbReference type="ChEBI" id="CHEBI:49883"/>
        <label>1</label>
        <note>4Fe-4S-S-AdoMet</note>
    </ligand>
</feature>
<dbReference type="PANTHER" id="PTHR22960:SF0">
    <property type="entry name" value="MOLYBDENUM COFACTOR BIOSYNTHESIS PROTEIN 1"/>
    <property type="match status" value="1"/>
</dbReference>
<dbReference type="SUPFAM" id="SSF102114">
    <property type="entry name" value="Radical SAM enzymes"/>
    <property type="match status" value="1"/>
</dbReference>
<feature type="binding site" evidence="12">
    <location>
        <position position="41"/>
    </location>
    <ligand>
        <name>[4Fe-4S] cluster</name>
        <dbReference type="ChEBI" id="CHEBI:49883"/>
        <label>1</label>
        <note>4Fe-4S-S-AdoMet</note>
    </ligand>
</feature>
<dbReference type="InterPro" id="IPR013785">
    <property type="entry name" value="Aldolase_TIM"/>
</dbReference>
<protein>
    <recommendedName>
        <fullName evidence="1 12">GTP 3',8-cyclase</fullName>
        <ecNumber evidence="1 12">4.1.99.22</ecNumber>
    </recommendedName>
    <alternativeName>
        <fullName evidence="12">Molybdenum cofactor biosynthesis protein A</fullName>
    </alternativeName>
</protein>
<dbReference type="InterPro" id="IPR007197">
    <property type="entry name" value="rSAM"/>
</dbReference>
<dbReference type="GO" id="GO:1904047">
    <property type="term" value="F:S-adenosyl-L-methionine binding"/>
    <property type="evidence" value="ECO:0007669"/>
    <property type="project" value="UniProtKB-UniRule"/>
</dbReference>
<dbReference type="InterPro" id="IPR000385">
    <property type="entry name" value="MoaA_NifB_PqqE_Fe-S-bd_CS"/>
</dbReference>
<dbReference type="GO" id="GO:0051539">
    <property type="term" value="F:4 iron, 4 sulfur cluster binding"/>
    <property type="evidence" value="ECO:0007669"/>
    <property type="project" value="UniProtKB-UniRule"/>
</dbReference>
<keyword evidence="8 12" id="KW-0342">GTP-binding</keyword>
<evidence type="ECO:0000259" key="13">
    <source>
        <dbReference type="PROSITE" id="PS51918"/>
    </source>
</evidence>
<comment type="catalytic activity">
    <reaction evidence="11 12">
        <text>GTP + AH2 + S-adenosyl-L-methionine = (8S)-3',8-cyclo-7,8-dihydroguanosine 5'-triphosphate + 5'-deoxyadenosine + L-methionine + A + H(+)</text>
        <dbReference type="Rhea" id="RHEA:49576"/>
        <dbReference type="ChEBI" id="CHEBI:13193"/>
        <dbReference type="ChEBI" id="CHEBI:15378"/>
        <dbReference type="ChEBI" id="CHEBI:17319"/>
        <dbReference type="ChEBI" id="CHEBI:17499"/>
        <dbReference type="ChEBI" id="CHEBI:37565"/>
        <dbReference type="ChEBI" id="CHEBI:57844"/>
        <dbReference type="ChEBI" id="CHEBI:59789"/>
        <dbReference type="ChEBI" id="CHEBI:131766"/>
        <dbReference type="EC" id="4.1.99.22"/>
    </reaction>
</comment>
<keyword evidence="7 12" id="KW-0411">Iron-sulfur</keyword>
<dbReference type="GO" id="GO:0061798">
    <property type="term" value="F:GTP 3',8'-cyclase activity"/>
    <property type="evidence" value="ECO:0007669"/>
    <property type="project" value="UniProtKB-UniRule"/>
</dbReference>
<comment type="function">
    <text evidence="12">Catalyzes the cyclization of GTP to (8S)-3',8-cyclo-7,8-dihydroguanosine 5'-triphosphate.</text>
</comment>
<dbReference type="HAMAP" id="MF_01225_B">
    <property type="entry name" value="MoaA_B"/>
    <property type="match status" value="1"/>
</dbReference>
<dbReference type="RefSeq" id="WP_076703548.1">
    <property type="nucleotide sequence ID" value="NZ_MRDE01000046.1"/>
</dbReference>
<keyword evidence="4 12" id="KW-0479">Metal-binding</keyword>
<evidence type="ECO:0000256" key="2">
    <source>
        <dbReference type="ARBA" id="ARBA00022485"/>
    </source>
</evidence>
<organism evidence="14 15">
    <name type="scientific">Tersicoccus phoenicis</name>
    <dbReference type="NCBI Taxonomy" id="554083"/>
    <lineage>
        <taxon>Bacteria</taxon>
        <taxon>Bacillati</taxon>
        <taxon>Actinomycetota</taxon>
        <taxon>Actinomycetes</taxon>
        <taxon>Micrococcales</taxon>
        <taxon>Micrococcaceae</taxon>
        <taxon>Tersicoccus</taxon>
    </lineage>
</organism>
<dbReference type="InterPro" id="IPR050105">
    <property type="entry name" value="MoCo_biosynth_MoaA/MoaC"/>
</dbReference>
<dbReference type="SFLD" id="SFLDG01383">
    <property type="entry name" value="cyclic_pyranopterin_phosphate"/>
    <property type="match status" value="1"/>
</dbReference>
<feature type="binding site" evidence="12">
    <location>
        <position position="47"/>
    </location>
    <ligand>
        <name>S-adenosyl-L-methionine</name>
        <dbReference type="ChEBI" id="CHEBI:59789"/>
    </ligand>
</feature>
<gene>
    <name evidence="12" type="primary">moaA</name>
    <name evidence="14" type="ORF">BKD30_07140</name>
</gene>
<dbReference type="NCBIfam" id="TIGR02666">
    <property type="entry name" value="moaA"/>
    <property type="match status" value="1"/>
</dbReference>
<dbReference type="AlphaFoldDB" id="A0A1R1LB68"/>
<keyword evidence="10 12" id="KW-0456">Lyase</keyword>